<dbReference type="SUPFAM" id="SSF48498">
    <property type="entry name" value="Tetracyclin repressor-like, C-terminal domain"/>
    <property type="match status" value="1"/>
</dbReference>
<dbReference type="InterPro" id="IPR036271">
    <property type="entry name" value="Tet_transcr_reg_TetR-rel_C_sf"/>
</dbReference>
<keyword evidence="1 2" id="KW-0238">DNA-binding</keyword>
<reference evidence="4" key="1">
    <citation type="submission" date="2021-03" db="EMBL/GenBank/DDBJ databases">
        <title>Fibrella sp. HMF5335 genome sequencing and assembly.</title>
        <authorList>
            <person name="Kang H."/>
            <person name="Kim H."/>
            <person name="Bae S."/>
            <person name="Joh K."/>
        </authorList>
    </citation>
    <scope>NUCLEOTIDE SEQUENCE</scope>
    <source>
        <strain evidence="4">HMF5335</strain>
    </source>
</reference>
<evidence type="ECO:0000256" key="2">
    <source>
        <dbReference type="PROSITE-ProRule" id="PRU00335"/>
    </source>
</evidence>
<evidence type="ECO:0000313" key="5">
    <source>
        <dbReference type="Proteomes" id="UP000664034"/>
    </source>
</evidence>
<feature type="domain" description="HTH tetR-type" evidence="3">
    <location>
        <begin position="6"/>
        <end position="66"/>
    </location>
</feature>
<dbReference type="InterPro" id="IPR050109">
    <property type="entry name" value="HTH-type_TetR-like_transc_reg"/>
</dbReference>
<dbReference type="PRINTS" id="PR00455">
    <property type="entry name" value="HTHTETR"/>
</dbReference>
<accession>A0A939GJU1</accession>
<keyword evidence="5" id="KW-1185">Reference proteome</keyword>
<evidence type="ECO:0000259" key="3">
    <source>
        <dbReference type="PROSITE" id="PS50977"/>
    </source>
</evidence>
<dbReference type="AlphaFoldDB" id="A0A939GJU1"/>
<dbReference type="InterPro" id="IPR054422">
    <property type="entry name" value="TetR-like_HI_0893_C"/>
</dbReference>
<dbReference type="Gene3D" id="1.10.357.10">
    <property type="entry name" value="Tetracycline Repressor, domain 2"/>
    <property type="match status" value="1"/>
</dbReference>
<gene>
    <name evidence="4" type="ORF">J2I47_21440</name>
</gene>
<dbReference type="Proteomes" id="UP000664034">
    <property type="component" value="Unassembled WGS sequence"/>
</dbReference>
<feature type="DNA-binding region" description="H-T-H motif" evidence="2">
    <location>
        <begin position="29"/>
        <end position="48"/>
    </location>
</feature>
<dbReference type="GO" id="GO:0003677">
    <property type="term" value="F:DNA binding"/>
    <property type="evidence" value="ECO:0007669"/>
    <property type="project" value="UniProtKB-UniRule"/>
</dbReference>
<dbReference type="EMBL" id="JAFMYV010000012">
    <property type="protein sequence ID" value="MBO0939133.1"/>
    <property type="molecule type" value="Genomic_DNA"/>
</dbReference>
<comment type="caution">
    <text evidence="4">The sequence shown here is derived from an EMBL/GenBank/DDBJ whole genome shotgun (WGS) entry which is preliminary data.</text>
</comment>
<dbReference type="InterPro" id="IPR001647">
    <property type="entry name" value="HTH_TetR"/>
</dbReference>
<protein>
    <submittedName>
        <fullName evidence="4">TetR/AcrR family transcriptional regulator</fullName>
    </submittedName>
</protein>
<dbReference type="PROSITE" id="PS50977">
    <property type="entry name" value="HTH_TETR_2"/>
    <property type="match status" value="1"/>
</dbReference>
<dbReference type="InterPro" id="IPR009057">
    <property type="entry name" value="Homeodomain-like_sf"/>
</dbReference>
<name>A0A939GJU1_9BACT</name>
<evidence type="ECO:0000313" key="4">
    <source>
        <dbReference type="EMBL" id="MBO0939133.1"/>
    </source>
</evidence>
<dbReference type="SUPFAM" id="SSF46689">
    <property type="entry name" value="Homeodomain-like"/>
    <property type="match status" value="1"/>
</dbReference>
<dbReference type="Pfam" id="PF22604">
    <property type="entry name" value="TetR_HI_0893_C"/>
    <property type="match status" value="1"/>
</dbReference>
<evidence type="ECO:0000256" key="1">
    <source>
        <dbReference type="ARBA" id="ARBA00023125"/>
    </source>
</evidence>
<dbReference type="Pfam" id="PF00440">
    <property type="entry name" value="TetR_N"/>
    <property type="match status" value="1"/>
</dbReference>
<dbReference type="PANTHER" id="PTHR30055">
    <property type="entry name" value="HTH-TYPE TRANSCRIPTIONAL REGULATOR RUTR"/>
    <property type="match status" value="1"/>
</dbReference>
<proteinExistence type="predicted"/>
<sequence length="192" mass="21507">MRTKDEGKESQILEAALRLITQTGLAGLKMADLAREAGVATGTVYIYFIDKTALISRLYIYLIRTAWRDLTSGVAASDPVRIQVQKIAHNYLTENIERPEIGAFFEQYYRSPFYTKADNILTEENTALQPIYDVIARGQAETVIKDVAPDLLVTLVCGMLNEAAKLSLYTGEAFTKADWEATFSVLWDGIKR</sequence>
<organism evidence="4 5">
    <name type="scientific">Fibrella rubiginis</name>
    <dbReference type="NCBI Taxonomy" id="2817060"/>
    <lineage>
        <taxon>Bacteria</taxon>
        <taxon>Pseudomonadati</taxon>
        <taxon>Bacteroidota</taxon>
        <taxon>Cytophagia</taxon>
        <taxon>Cytophagales</taxon>
        <taxon>Spirosomataceae</taxon>
        <taxon>Fibrella</taxon>
    </lineage>
</organism>
<dbReference type="RefSeq" id="WP_207366664.1">
    <property type="nucleotide sequence ID" value="NZ_JAFMYV010000012.1"/>
</dbReference>